<evidence type="ECO:0000313" key="2">
    <source>
        <dbReference type="Proteomes" id="UP001151760"/>
    </source>
</evidence>
<accession>A0ABQ4ZVA9</accession>
<gene>
    <name evidence="1" type="ORF">Tco_0799830</name>
</gene>
<dbReference type="Proteomes" id="UP001151760">
    <property type="component" value="Unassembled WGS sequence"/>
</dbReference>
<organism evidence="1 2">
    <name type="scientific">Tanacetum coccineum</name>
    <dbReference type="NCBI Taxonomy" id="301880"/>
    <lineage>
        <taxon>Eukaryota</taxon>
        <taxon>Viridiplantae</taxon>
        <taxon>Streptophyta</taxon>
        <taxon>Embryophyta</taxon>
        <taxon>Tracheophyta</taxon>
        <taxon>Spermatophyta</taxon>
        <taxon>Magnoliopsida</taxon>
        <taxon>eudicotyledons</taxon>
        <taxon>Gunneridae</taxon>
        <taxon>Pentapetalae</taxon>
        <taxon>asterids</taxon>
        <taxon>campanulids</taxon>
        <taxon>Asterales</taxon>
        <taxon>Asteraceae</taxon>
        <taxon>Asteroideae</taxon>
        <taxon>Anthemideae</taxon>
        <taxon>Anthemidinae</taxon>
        <taxon>Tanacetum</taxon>
    </lineage>
</organism>
<reference evidence="1" key="2">
    <citation type="submission" date="2022-01" db="EMBL/GenBank/DDBJ databases">
        <authorList>
            <person name="Yamashiro T."/>
            <person name="Shiraishi A."/>
            <person name="Satake H."/>
            <person name="Nakayama K."/>
        </authorList>
    </citation>
    <scope>NUCLEOTIDE SEQUENCE</scope>
</reference>
<dbReference type="EMBL" id="BQNB010011612">
    <property type="protein sequence ID" value="GJS92862.1"/>
    <property type="molecule type" value="Genomic_DNA"/>
</dbReference>
<name>A0ABQ4ZVA9_9ASTR</name>
<proteinExistence type="predicted"/>
<reference evidence="1" key="1">
    <citation type="journal article" date="2022" name="Int. J. Mol. Sci.">
        <title>Draft Genome of Tanacetum Coccineum: Genomic Comparison of Closely Related Tanacetum-Family Plants.</title>
        <authorList>
            <person name="Yamashiro T."/>
            <person name="Shiraishi A."/>
            <person name="Nakayama K."/>
            <person name="Satake H."/>
        </authorList>
    </citation>
    <scope>NUCLEOTIDE SEQUENCE</scope>
</reference>
<sequence>MKEIMVKRANVGLIYENNKKEKRVIDIKEILTFCDATLKRVLEKVKRFHLDVKHGYADQDLSKDDAEHMMFYEEYIQERLRHHDQMRR</sequence>
<protein>
    <submittedName>
        <fullName evidence="1">Uncharacterized protein</fullName>
    </submittedName>
</protein>
<comment type="caution">
    <text evidence="1">The sequence shown here is derived from an EMBL/GenBank/DDBJ whole genome shotgun (WGS) entry which is preliminary data.</text>
</comment>
<evidence type="ECO:0000313" key="1">
    <source>
        <dbReference type="EMBL" id="GJS92862.1"/>
    </source>
</evidence>
<keyword evidence="2" id="KW-1185">Reference proteome</keyword>